<name>A0A8I1SML3_9BACI</name>
<comment type="caution">
    <text evidence="6">Lacks conserved residue(s) required for the propagation of feature annotation.</text>
</comment>
<evidence type="ECO:0000313" key="7">
    <source>
        <dbReference type="EMBL" id="MBN8250566.1"/>
    </source>
</evidence>
<comment type="similarity">
    <text evidence="6">Belongs to the Maf family. YhdE subfamily.</text>
</comment>
<evidence type="ECO:0000256" key="6">
    <source>
        <dbReference type="HAMAP-Rule" id="MF_00528"/>
    </source>
</evidence>
<keyword evidence="5 6" id="KW-0546">Nucleotide metabolism</keyword>
<comment type="catalytic activity">
    <reaction evidence="6">
        <text>UTP + H2O = UMP + diphosphate + H(+)</text>
        <dbReference type="Rhea" id="RHEA:29395"/>
        <dbReference type="ChEBI" id="CHEBI:15377"/>
        <dbReference type="ChEBI" id="CHEBI:15378"/>
        <dbReference type="ChEBI" id="CHEBI:33019"/>
        <dbReference type="ChEBI" id="CHEBI:46398"/>
        <dbReference type="ChEBI" id="CHEBI:57865"/>
        <dbReference type="EC" id="3.6.1.9"/>
    </reaction>
</comment>
<dbReference type="Gene3D" id="3.90.950.10">
    <property type="match status" value="1"/>
</dbReference>
<dbReference type="GO" id="GO:0005737">
    <property type="term" value="C:cytoplasm"/>
    <property type="evidence" value="ECO:0007669"/>
    <property type="project" value="UniProtKB-SubCell"/>
</dbReference>
<evidence type="ECO:0000256" key="3">
    <source>
        <dbReference type="ARBA" id="ARBA00022490"/>
    </source>
</evidence>
<feature type="site" description="Important for substrate specificity" evidence="6">
    <location>
        <position position="71"/>
    </location>
</feature>
<dbReference type="PANTHER" id="PTHR43213">
    <property type="entry name" value="BIFUNCTIONAL DTTP/UTP PYROPHOSPHATASE/METHYLTRANSFERASE PROTEIN-RELATED"/>
    <property type="match status" value="1"/>
</dbReference>
<dbReference type="SUPFAM" id="SSF52972">
    <property type="entry name" value="ITPase-like"/>
    <property type="match status" value="1"/>
</dbReference>
<evidence type="ECO:0000256" key="1">
    <source>
        <dbReference type="ARBA" id="ARBA00001968"/>
    </source>
</evidence>
<dbReference type="GO" id="GO:0047429">
    <property type="term" value="F:nucleoside triphosphate diphosphatase activity"/>
    <property type="evidence" value="ECO:0007669"/>
    <property type="project" value="UniProtKB-EC"/>
</dbReference>
<dbReference type="InterPro" id="IPR003697">
    <property type="entry name" value="Maf-like"/>
</dbReference>
<dbReference type="PANTHER" id="PTHR43213:SF5">
    <property type="entry name" value="BIFUNCTIONAL DTTP_UTP PYROPHOSPHATASE_METHYLTRANSFERASE PROTEIN-RELATED"/>
    <property type="match status" value="1"/>
</dbReference>
<dbReference type="CDD" id="cd00555">
    <property type="entry name" value="Maf"/>
    <property type="match status" value="1"/>
</dbReference>
<dbReference type="FunFam" id="3.90.950.10:FF:000005">
    <property type="entry name" value="7-methyl-GTP pyrophosphatase"/>
    <property type="match status" value="1"/>
</dbReference>
<keyword evidence="3 6" id="KW-0963">Cytoplasm</keyword>
<dbReference type="Proteomes" id="UP000664578">
    <property type="component" value="Unassembled WGS sequence"/>
</dbReference>
<feature type="site" description="Important for substrate specificity" evidence="6">
    <location>
        <position position="13"/>
    </location>
</feature>
<dbReference type="EMBL" id="JAEMWV010000001">
    <property type="protein sequence ID" value="MBN8250566.1"/>
    <property type="molecule type" value="Genomic_DNA"/>
</dbReference>
<dbReference type="PIRSF" id="PIRSF006305">
    <property type="entry name" value="Maf"/>
    <property type="match status" value="1"/>
</dbReference>
<dbReference type="InterPro" id="IPR029001">
    <property type="entry name" value="ITPase-like_fam"/>
</dbReference>
<evidence type="ECO:0000256" key="5">
    <source>
        <dbReference type="ARBA" id="ARBA00023080"/>
    </source>
</evidence>
<accession>A0A8I1SML3</accession>
<keyword evidence="4 6" id="KW-0378">Hydrolase</keyword>
<comment type="subcellular location">
    <subcellularLocation>
        <location evidence="2 6">Cytoplasm</location>
    </subcellularLocation>
</comment>
<dbReference type="HAMAP" id="MF_00528">
    <property type="entry name" value="Maf"/>
    <property type="match status" value="1"/>
</dbReference>
<dbReference type="EC" id="3.6.1.9" evidence="6"/>
<comment type="function">
    <text evidence="6">Nucleoside triphosphate pyrophosphatase that hydrolyzes dTTP and UTP. May have a dual role in cell division arrest and in preventing the incorporation of modified nucleotides into cellular nucleic acids.</text>
</comment>
<protein>
    <recommendedName>
        <fullName evidence="6">dTTP/UTP pyrophosphatase</fullName>
        <shortName evidence="6">dTTPase/UTPase</shortName>
        <ecNumber evidence="6">3.6.1.9</ecNumber>
    </recommendedName>
    <alternativeName>
        <fullName evidence="6">Nucleoside triphosphate pyrophosphatase</fullName>
    </alternativeName>
    <alternativeName>
        <fullName evidence="6">Nucleotide pyrophosphatase</fullName>
        <shortName evidence="6">Nucleotide PPase</shortName>
    </alternativeName>
</protein>
<dbReference type="GeneID" id="93683878"/>
<dbReference type="RefSeq" id="WP_061785218.1">
    <property type="nucleotide sequence ID" value="NZ_CM125968.1"/>
</dbReference>
<comment type="caution">
    <text evidence="7">The sequence shown here is derived from an EMBL/GenBank/DDBJ whole genome shotgun (WGS) entry which is preliminary data.</text>
</comment>
<reference evidence="7" key="1">
    <citation type="submission" date="2020-12" db="EMBL/GenBank/DDBJ databases">
        <title>PHA producing bacteria isolated from mangrove.</title>
        <authorList>
            <person name="Zheng W."/>
            <person name="Yu S."/>
            <person name="Huang Y."/>
        </authorList>
    </citation>
    <scope>NUCLEOTIDE SEQUENCE</scope>
    <source>
        <strain evidence="7">GN22-4</strain>
    </source>
</reference>
<dbReference type="GO" id="GO:0009117">
    <property type="term" value="P:nucleotide metabolic process"/>
    <property type="evidence" value="ECO:0007669"/>
    <property type="project" value="UniProtKB-KW"/>
</dbReference>
<dbReference type="Pfam" id="PF02545">
    <property type="entry name" value="Maf"/>
    <property type="match status" value="1"/>
</dbReference>
<dbReference type="AlphaFoldDB" id="A0A8I1SML3"/>
<feature type="active site" description="Proton acceptor" evidence="6">
    <location>
        <position position="70"/>
    </location>
</feature>
<evidence type="ECO:0000313" key="8">
    <source>
        <dbReference type="Proteomes" id="UP000664578"/>
    </source>
</evidence>
<proteinExistence type="inferred from homology"/>
<sequence length="191" mass="21168">MNKELILASGSPRRKELLQQLHIPFSVHVSNVDEKVNHNYSPSEVVMDLALQKASDVATLYPNHIVLGSDTVVVYKDSILGKPASEAEAVKTLEMLSGKKHQVLTGVALVEGEQVQTFYEKTDVEFWPLTVDEITQYVRTGEPMDKAGSYGIQGLGAVFVKSIQGDYFSVVGLPLSRTIRELRKRGFVYSI</sequence>
<evidence type="ECO:0000256" key="2">
    <source>
        <dbReference type="ARBA" id="ARBA00004496"/>
    </source>
</evidence>
<dbReference type="NCBIfam" id="TIGR00172">
    <property type="entry name" value="maf"/>
    <property type="match status" value="1"/>
</dbReference>
<evidence type="ECO:0000256" key="4">
    <source>
        <dbReference type="ARBA" id="ARBA00022801"/>
    </source>
</evidence>
<feature type="site" description="Important for substrate specificity" evidence="6">
    <location>
        <position position="153"/>
    </location>
</feature>
<organism evidence="7 8">
    <name type="scientific">Priestia flexa</name>
    <dbReference type="NCBI Taxonomy" id="86664"/>
    <lineage>
        <taxon>Bacteria</taxon>
        <taxon>Bacillati</taxon>
        <taxon>Bacillota</taxon>
        <taxon>Bacilli</taxon>
        <taxon>Bacillales</taxon>
        <taxon>Bacillaceae</taxon>
        <taxon>Priestia</taxon>
    </lineage>
</organism>
<comment type="catalytic activity">
    <reaction evidence="6">
        <text>dTTP + H2O = dTMP + diphosphate + H(+)</text>
        <dbReference type="Rhea" id="RHEA:28534"/>
        <dbReference type="ChEBI" id="CHEBI:15377"/>
        <dbReference type="ChEBI" id="CHEBI:15378"/>
        <dbReference type="ChEBI" id="CHEBI:33019"/>
        <dbReference type="ChEBI" id="CHEBI:37568"/>
        <dbReference type="ChEBI" id="CHEBI:63528"/>
        <dbReference type="EC" id="3.6.1.9"/>
    </reaction>
</comment>
<gene>
    <name evidence="7" type="primary">maf</name>
    <name evidence="7" type="ORF">JF537_03110</name>
</gene>
<comment type="cofactor">
    <cofactor evidence="1 6">
        <name>a divalent metal cation</name>
        <dbReference type="ChEBI" id="CHEBI:60240"/>
    </cofactor>
</comment>